<comment type="caution">
    <text evidence="1">The sequence shown here is derived from an EMBL/GenBank/DDBJ whole genome shotgun (WGS) entry which is preliminary data.</text>
</comment>
<evidence type="ECO:0000313" key="1">
    <source>
        <dbReference type="EMBL" id="MDO6575326.1"/>
    </source>
</evidence>
<keyword evidence="2" id="KW-1185">Reference proteome</keyword>
<proteinExistence type="predicted"/>
<evidence type="ECO:0008006" key="3">
    <source>
        <dbReference type="Google" id="ProtNLM"/>
    </source>
</evidence>
<organism evidence="1 2">
    <name type="scientific">Staphylococcus pasteuri_A</name>
    <dbReference type="NCBI Taxonomy" id="3062664"/>
    <lineage>
        <taxon>Bacteria</taxon>
        <taxon>Bacillati</taxon>
        <taxon>Bacillota</taxon>
        <taxon>Bacilli</taxon>
        <taxon>Bacillales</taxon>
        <taxon>Staphylococcaceae</taxon>
        <taxon>Staphylococcus</taxon>
    </lineage>
</organism>
<sequence length="64" mass="6877">MNGKTFVVESDFSNSVVHVNHPAVGSVSISGDVEEQSTVTAVLQANDADGIENMSVTYQWFDES</sequence>
<dbReference type="AlphaFoldDB" id="A0AAW7YY95"/>
<dbReference type="EMBL" id="JAUOQO010000510">
    <property type="protein sequence ID" value="MDO6575326.1"/>
    <property type="molecule type" value="Genomic_DNA"/>
</dbReference>
<gene>
    <name evidence="1" type="ORF">Q4528_14515</name>
</gene>
<reference evidence="1" key="1">
    <citation type="submission" date="2023-07" db="EMBL/GenBank/DDBJ databases">
        <title>Genome content predicts the carbon catabolic preferences of heterotrophic bacteria.</title>
        <authorList>
            <person name="Gralka M."/>
        </authorList>
    </citation>
    <scope>NUCLEOTIDE SEQUENCE</scope>
    <source>
        <strain evidence="1">E2R20</strain>
    </source>
</reference>
<accession>A0AAW7YY95</accession>
<feature type="non-terminal residue" evidence="1">
    <location>
        <position position="64"/>
    </location>
</feature>
<dbReference type="Proteomes" id="UP001170310">
    <property type="component" value="Unassembled WGS sequence"/>
</dbReference>
<name>A0AAW7YY95_9STAP</name>
<protein>
    <recommendedName>
        <fullName evidence="3">Ig-like domain-containing protein</fullName>
    </recommendedName>
</protein>
<evidence type="ECO:0000313" key="2">
    <source>
        <dbReference type="Proteomes" id="UP001170310"/>
    </source>
</evidence>